<evidence type="ECO:0000256" key="7">
    <source>
        <dbReference type="SAM" id="Phobius"/>
    </source>
</evidence>
<dbReference type="InterPro" id="IPR000873">
    <property type="entry name" value="AMP-dep_synth/lig_dom"/>
</dbReference>
<evidence type="ECO:0000256" key="6">
    <source>
        <dbReference type="SAM" id="MobiDB-lite"/>
    </source>
</evidence>
<sequence>MSSPTSSADVAVTVNDPKAEPLLSESSAPSEPSEFVEFLKSIPYMPLKLVGLTIIFTFELVAHILSFQWLKAIIFFFKTMGKRSVPVPDGEGVHHRWSPVSQAKGELVSTPFDETTTMYDLSKRAFGLYAENRCMGVRTYLGPLQEDVDAGKKAIRKEFGETKWLSYAEVADKAAKFGAALSAAGLVAAPETTDLNELKSPCSLAIFENTSREWMISCQGAFTQSVSVTTIYATLGMDAVIDAVKDCKIRAIVCNKTNVGAILKEIKNMPTLKVLIYTDDMIAPADMGKPVPAAPSGVTVISFDDFVASGDTAKFPPTPPKPETCAVIMFTSGSTGKPKGVVVTHANLLACVAGGAESLGVRMGEDVYLGYLPLAHILELMAEFCQIGFGCTICYADPKTLTQTGAYPIGALAQYSPTIMCGVPKIWDVIKKGAQAKIAMGSPVAQWLVAVAFAARGFAFARGFDTPFLNLLVFKKFSGLVGGKLRLALSGGGPLNTEVQKFVRTAFGCPLFQGYGLTETCAGLSIQDPLDMRTGIAGAMIPTCEVKLESNPEIMDKKGNPYLVTDKSDVEGNYVYGRGEVMVRGKNITKGYYMLEKTTAEAWEKDGWFHTGDIGQFMSDGSIRIVDRKKNLVKLKGGEYIAIENMEMSYGNSSFVNAIDGGICCYGDGDMDRPIALMQLNEPVVMAWAKKSGAAKTFDQLKDDKQLYAAVLKDLQNEGKKAGLSNLEKLVAVCFLTTPWTPENGCLTAANKLQRRVVIDTFDKEFQATKVKGIF</sequence>
<evidence type="ECO:0000256" key="5">
    <source>
        <dbReference type="ARBA" id="ARBA00036813"/>
    </source>
</evidence>
<dbReference type="EMBL" id="BRYB01001053">
    <property type="protein sequence ID" value="GMI42177.1"/>
    <property type="molecule type" value="Genomic_DNA"/>
</dbReference>
<proteinExistence type="inferred from homology"/>
<evidence type="ECO:0000256" key="3">
    <source>
        <dbReference type="ARBA" id="ARBA00022741"/>
    </source>
</evidence>
<dbReference type="Proteomes" id="UP001165060">
    <property type="component" value="Unassembled WGS sequence"/>
</dbReference>
<feature type="transmembrane region" description="Helical" evidence="7">
    <location>
        <begin position="49"/>
        <end position="70"/>
    </location>
</feature>
<comment type="caution">
    <text evidence="9">The sequence shown here is derived from an EMBL/GenBank/DDBJ whole genome shotgun (WGS) entry which is preliminary data.</text>
</comment>
<keyword evidence="2" id="KW-0436">Ligase</keyword>
<feature type="domain" description="AMP-dependent synthetase/ligase" evidence="8">
    <location>
        <begin position="152"/>
        <end position="593"/>
    </location>
</feature>
<comment type="catalytic activity">
    <reaction evidence="5">
        <text>a long-chain fatty acid + ATP + CoA = a long-chain fatty acyl-CoA + AMP + diphosphate</text>
        <dbReference type="Rhea" id="RHEA:15421"/>
        <dbReference type="ChEBI" id="CHEBI:30616"/>
        <dbReference type="ChEBI" id="CHEBI:33019"/>
        <dbReference type="ChEBI" id="CHEBI:57287"/>
        <dbReference type="ChEBI" id="CHEBI:57560"/>
        <dbReference type="ChEBI" id="CHEBI:83139"/>
        <dbReference type="ChEBI" id="CHEBI:456215"/>
        <dbReference type="EC" id="6.2.1.3"/>
    </reaction>
</comment>
<name>A0ABQ6N6F3_9STRA</name>
<accession>A0ABQ6N6F3</accession>
<evidence type="ECO:0000256" key="1">
    <source>
        <dbReference type="ARBA" id="ARBA00006432"/>
    </source>
</evidence>
<evidence type="ECO:0000256" key="2">
    <source>
        <dbReference type="ARBA" id="ARBA00022598"/>
    </source>
</evidence>
<evidence type="ECO:0000256" key="4">
    <source>
        <dbReference type="ARBA" id="ARBA00022840"/>
    </source>
</evidence>
<evidence type="ECO:0000313" key="10">
    <source>
        <dbReference type="Proteomes" id="UP001165060"/>
    </source>
</evidence>
<keyword evidence="3" id="KW-0547">Nucleotide-binding</keyword>
<reference evidence="9 10" key="1">
    <citation type="journal article" date="2023" name="Commun. Biol.">
        <title>Genome analysis of Parmales, the sister group of diatoms, reveals the evolutionary specialization of diatoms from phago-mixotrophs to photoautotrophs.</title>
        <authorList>
            <person name="Ban H."/>
            <person name="Sato S."/>
            <person name="Yoshikawa S."/>
            <person name="Yamada K."/>
            <person name="Nakamura Y."/>
            <person name="Ichinomiya M."/>
            <person name="Sato N."/>
            <person name="Blanc-Mathieu R."/>
            <person name="Endo H."/>
            <person name="Kuwata A."/>
            <person name="Ogata H."/>
        </authorList>
    </citation>
    <scope>NUCLEOTIDE SEQUENCE [LARGE SCALE GENOMIC DNA]</scope>
</reference>
<organism evidence="9 10">
    <name type="scientific">Tetraparma gracilis</name>
    <dbReference type="NCBI Taxonomy" id="2962635"/>
    <lineage>
        <taxon>Eukaryota</taxon>
        <taxon>Sar</taxon>
        <taxon>Stramenopiles</taxon>
        <taxon>Ochrophyta</taxon>
        <taxon>Bolidophyceae</taxon>
        <taxon>Parmales</taxon>
        <taxon>Triparmaceae</taxon>
        <taxon>Tetraparma</taxon>
    </lineage>
</organism>
<dbReference type="InterPro" id="IPR042099">
    <property type="entry name" value="ANL_N_sf"/>
</dbReference>
<keyword evidence="7" id="KW-0472">Membrane</keyword>
<evidence type="ECO:0000313" key="9">
    <source>
        <dbReference type="EMBL" id="GMI42177.1"/>
    </source>
</evidence>
<dbReference type="Pfam" id="PF00501">
    <property type="entry name" value="AMP-binding"/>
    <property type="match status" value="1"/>
</dbReference>
<dbReference type="PROSITE" id="PS00455">
    <property type="entry name" value="AMP_BINDING"/>
    <property type="match status" value="1"/>
</dbReference>
<dbReference type="Gene3D" id="3.40.50.12780">
    <property type="entry name" value="N-terminal domain of ligase-like"/>
    <property type="match status" value="1"/>
</dbReference>
<evidence type="ECO:0000259" key="8">
    <source>
        <dbReference type="Pfam" id="PF00501"/>
    </source>
</evidence>
<feature type="compositionally biased region" description="Low complexity" evidence="6">
    <location>
        <begin position="20"/>
        <end position="29"/>
    </location>
</feature>
<dbReference type="SUPFAM" id="SSF56801">
    <property type="entry name" value="Acetyl-CoA synthetase-like"/>
    <property type="match status" value="1"/>
</dbReference>
<dbReference type="InterPro" id="IPR020845">
    <property type="entry name" value="AMP-binding_CS"/>
</dbReference>
<comment type="similarity">
    <text evidence="1">Belongs to the ATP-dependent AMP-binding enzyme family.</text>
</comment>
<gene>
    <name evidence="9" type="ORF">TeGR_g14982</name>
</gene>
<protein>
    <recommendedName>
        <fullName evidence="8">AMP-dependent synthetase/ligase domain-containing protein</fullName>
    </recommendedName>
</protein>
<feature type="region of interest" description="Disordered" evidence="6">
    <location>
        <begin position="1"/>
        <end position="29"/>
    </location>
</feature>
<dbReference type="PANTHER" id="PTHR43272:SF83">
    <property type="entry name" value="ACYL-COA SYNTHETASE LONG-CHAIN, ISOFORM J"/>
    <property type="match status" value="1"/>
</dbReference>
<keyword evidence="7" id="KW-1133">Transmembrane helix</keyword>
<keyword evidence="4" id="KW-0067">ATP-binding</keyword>
<dbReference type="PANTHER" id="PTHR43272">
    <property type="entry name" value="LONG-CHAIN-FATTY-ACID--COA LIGASE"/>
    <property type="match status" value="1"/>
</dbReference>
<keyword evidence="10" id="KW-1185">Reference proteome</keyword>
<keyword evidence="7" id="KW-0812">Transmembrane</keyword>